<dbReference type="Proteomes" id="UP000308707">
    <property type="component" value="Unassembled WGS sequence"/>
</dbReference>
<dbReference type="PANTHER" id="PTHR31435:SF9">
    <property type="entry name" value="PROTEIN NATD1"/>
    <property type="match status" value="1"/>
</dbReference>
<dbReference type="Gene3D" id="3.40.630.30">
    <property type="match status" value="1"/>
</dbReference>
<reference evidence="2 3" key="1">
    <citation type="submission" date="2019-04" db="EMBL/GenBank/DDBJ databases">
        <title>Reference strain of H23.</title>
        <authorList>
            <person name="Luo X."/>
        </authorList>
    </citation>
    <scope>NUCLEOTIDE SEQUENCE [LARGE SCALE GENOMIC DNA]</scope>
    <source>
        <strain evidence="2 3">H23</strain>
    </source>
</reference>
<dbReference type="AlphaFoldDB" id="A0A4U5JXJ0"/>
<evidence type="ECO:0000259" key="1">
    <source>
        <dbReference type="PROSITE" id="PS51729"/>
    </source>
</evidence>
<name>A0A4U5JXJ0_9GAMM</name>
<sequence>MSDIVHDLVRHRFTLQADGHEAELVYTLEPGRIAIVHTGVPPEIGGRGIAAELVKTALEYARAQGVKVVPRCSYAEAFFKRHHEYDDLLA</sequence>
<dbReference type="EMBL" id="SZUA01000001">
    <property type="protein sequence ID" value="TKR33468.1"/>
    <property type="molecule type" value="Genomic_DNA"/>
</dbReference>
<evidence type="ECO:0000313" key="2">
    <source>
        <dbReference type="EMBL" id="TKR33468.1"/>
    </source>
</evidence>
<dbReference type="Pfam" id="PF14542">
    <property type="entry name" value="Acetyltransf_CG"/>
    <property type="match status" value="1"/>
</dbReference>
<evidence type="ECO:0000313" key="3">
    <source>
        <dbReference type="Proteomes" id="UP000308707"/>
    </source>
</evidence>
<keyword evidence="3" id="KW-1185">Reference proteome</keyword>
<dbReference type="GO" id="GO:0016740">
    <property type="term" value="F:transferase activity"/>
    <property type="evidence" value="ECO:0007669"/>
    <property type="project" value="UniProtKB-KW"/>
</dbReference>
<dbReference type="SUPFAM" id="SSF55729">
    <property type="entry name" value="Acyl-CoA N-acyltransferases (Nat)"/>
    <property type="match status" value="1"/>
</dbReference>
<feature type="domain" description="N-acetyltransferase" evidence="1">
    <location>
        <begin position="5"/>
        <end position="90"/>
    </location>
</feature>
<dbReference type="InterPro" id="IPR045057">
    <property type="entry name" value="Gcn5-rel_NAT"/>
</dbReference>
<dbReference type="OrthoDB" id="9813275at2"/>
<dbReference type="RefSeq" id="WP_137265676.1">
    <property type="nucleotide sequence ID" value="NZ_SZUA01000001.1"/>
</dbReference>
<dbReference type="PANTHER" id="PTHR31435">
    <property type="entry name" value="PROTEIN NATD1"/>
    <property type="match status" value="1"/>
</dbReference>
<keyword evidence="2" id="KW-0808">Transferase</keyword>
<organism evidence="2 3">
    <name type="scientific">Luteimonas gilva</name>
    <dbReference type="NCBI Taxonomy" id="2572684"/>
    <lineage>
        <taxon>Bacteria</taxon>
        <taxon>Pseudomonadati</taxon>
        <taxon>Pseudomonadota</taxon>
        <taxon>Gammaproteobacteria</taxon>
        <taxon>Lysobacterales</taxon>
        <taxon>Lysobacteraceae</taxon>
        <taxon>Luteimonas</taxon>
    </lineage>
</organism>
<accession>A0A4U5JXJ0</accession>
<protein>
    <submittedName>
        <fullName evidence="2">N-acetyltransferase</fullName>
    </submittedName>
</protein>
<gene>
    <name evidence="2" type="ORF">FCE95_03985</name>
</gene>
<dbReference type="PROSITE" id="PS51729">
    <property type="entry name" value="GNAT_YJDJ"/>
    <property type="match status" value="1"/>
</dbReference>
<dbReference type="InterPro" id="IPR016181">
    <property type="entry name" value="Acyl_CoA_acyltransferase"/>
</dbReference>
<dbReference type="CDD" id="cd04301">
    <property type="entry name" value="NAT_SF"/>
    <property type="match status" value="1"/>
</dbReference>
<proteinExistence type="predicted"/>
<dbReference type="InterPro" id="IPR031165">
    <property type="entry name" value="GNAT_YJDJ"/>
</dbReference>
<comment type="caution">
    <text evidence="2">The sequence shown here is derived from an EMBL/GenBank/DDBJ whole genome shotgun (WGS) entry which is preliminary data.</text>
</comment>